<dbReference type="EMBL" id="KZ806113">
    <property type="protein sequence ID" value="PVH90761.1"/>
    <property type="molecule type" value="Genomic_DNA"/>
</dbReference>
<keyword evidence="2" id="KW-1185">Reference proteome</keyword>
<protein>
    <submittedName>
        <fullName evidence="1">Uncharacterized protein</fullName>
    </submittedName>
</protein>
<dbReference type="OrthoDB" id="194358at2759"/>
<dbReference type="AlphaFoldDB" id="A0A2V1CYM9"/>
<proteinExistence type="predicted"/>
<organism evidence="1 2">
    <name type="scientific">Periconia macrospinosa</name>
    <dbReference type="NCBI Taxonomy" id="97972"/>
    <lineage>
        <taxon>Eukaryota</taxon>
        <taxon>Fungi</taxon>
        <taxon>Dikarya</taxon>
        <taxon>Ascomycota</taxon>
        <taxon>Pezizomycotina</taxon>
        <taxon>Dothideomycetes</taxon>
        <taxon>Pleosporomycetidae</taxon>
        <taxon>Pleosporales</taxon>
        <taxon>Massarineae</taxon>
        <taxon>Periconiaceae</taxon>
        <taxon>Periconia</taxon>
    </lineage>
</organism>
<evidence type="ECO:0000313" key="1">
    <source>
        <dbReference type="EMBL" id="PVH90761.1"/>
    </source>
</evidence>
<dbReference type="STRING" id="97972.A0A2V1CYM9"/>
<dbReference type="Proteomes" id="UP000244855">
    <property type="component" value="Unassembled WGS sequence"/>
</dbReference>
<reference evidence="1 2" key="1">
    <citation type="journal article" date="2018" name="Sci. Rep.">
        <title>Comparative genomics provides insights into the lifestyle and reveals functional heterogeneity of dark septate endophytic fungi.</title>
        <authorList>
            <person name="Knapp D.G."/>
            <person name="Nemeth J.B."/>
            <person name="Barry K."/>
            <person name="Hainaut M."/>
            <person name="Henrissat B."/>
            <person name="Johnson J."/>
            <person name="Kuo A."/>
            <person name="Lim J.H.P."/>
            <person name="Lipzen A."/>
            <person name="Nolan M."/>
            <person name="Ohm R.A."/>
            <person name="Tamas L."/>
            <person name="Grigoriev I.V."/>
            <person name="Spatafora J.W."/>
            <person name="Nagy L.G."/>
            <person name="Kovacs G.M."/>
        </authorList>
    </citation>
    <scope>NUCLEOTIDE SEQUENCE [LARGE SCALE GENOMIC DNA]</scope>
    <source>
        <strain evidence="1 2">DSE2036</strain>
    </source>
</reference>
<gene>
    <name evidence="1" type="ORF">DM02DRAFT_709778</name>
</gene>
<name>A0A2V1CYM9_9PLEO</name>
<sequence length="122" mass="13701">MNHPETEPASGSVRFNASLAGGIHALRRRLQEIPGNLHKLFRDILTRDPHNRDELVLCIQWVLFAKQPLSPEQLYFAVLSGVEPEAVSKWDPDEVTKDAIQLFILDSSKGLAEITKSKNQTV</sequence>
<evidence type="ECO:0000313" key="2">
    <source>
        <dbReference type="Proteomes" id="UP000244855"/>
    </source>
</evidence>
<accession>A0A2V1CYM9</accession>